<proteinExistence type="predicted"/>
<accession>A0ACD5C8X3</accession>
<keyword evidence="2" id="KW-1185">Reference proteome</keyword>
<evidence type="ECO:0000313" key="1">
    <source>
        <dbReference type="EMBL" id="WZN56085.1"/>
    </source>
</evidence>
<organism evidence="1 2">
    <name type="scientific">Sphingobacterium thalpophilum</name>
    <dbReference type="NCBI Taxonomy" id="259"/>
    <lineage>
        <taxon>Bacteria</taxon>
        <taxon>Pseudomonadati</taxon>
        <taxon>Bacteroidota</taxon>
        <taxon>Sphingobacteriia</taxon>
        <taxon>Sphingobacteriales</taxon>
        <taxon>Sphingobacteriaceae</taxon>
        <taxon>Sphingobacterium</taxon>
    </lineage>
</organism>
<gene>
    <name evidence="1" type="ORF">AACH28_00790</name>
</gene>
<reference evidence="1" key="1">
    <citation type="submission" date="2024-04" db="EMBL/GenBank/DDBJ databases">
        <title>Complete genome sequence of Sphingobacterium thalpophiium BAA-1094.</title>
        <authorList>
            <person name="Adaikpoh B.I."/>
        </authorList>
    </citation>
    <scope>NUCLEOTIDE SEQUENCE</scope>
    <source>
        <strain evidence="1">BAA-1094</strain>
    </source>
</reference>
<evidence type="ECO:0000313" key="2">
    <source>
        <dbReference type="Proteomes" id="UP001485301"/>
    </source>
</evidence>
<name>A0ACD5C8X3_9SPHI</name>
<protein>
    <submittedName>
        <fullName evidence="1">Uncharacterized protein</fullName>
    </submittedName>
</protein>
<sequence length="76" mass="8824">MRWFSAREVQSDVSPVDCFFIEPFSEFSRVVLLVVVAMFSKFIALELFKIERPSNRFGSTSNVITYTSRVYSDEDV</sequence>
<dbReference type="EMBL" id="CP151087">
    <property type="protein sequence ID" value="WZN56085.1"/>
    <property type="molecule type" value="Genomic_DNA"/>
</dbReference>
<dbReference type="Proteomes" id="UP001485301">
    <property type="component" value="Chromosome"/>
</dbReference>